<comment type="caution">
    <text evidence="1">The sequence shown here is derived from an EMBL/GenBank/DDBJ whole genome shotgun (WGS) entry which is preliminary data.</text>
</comment>
<gene>
    <name evidence="1" type="ORF">EDC65_1884</name>
</gene>
<dbReference type="Pfam" id="PF06042">
    <property type="entry name" value="NTP_transf_6"/>
    <property type="match status" value="1"/>
</dbReference>
<dbReference type="Proteomes" id="UP000278222">
    <property type="component" value="Unassembled WGS sequence"/>
</dbReference>
<dbReference type="OrthoDB" id="9805247at2"/>
<organism evidence="1 2">
    <name type="scientific">Stella humosa</name>
    <dbReference type="NCBI Taxonomy" id="94"/>
    <lineage>
        <taxon>Bacteria</taxon>
        <taxon>Pseudomonadati</taxon>
        <taxon>Pseudomonadota</taxon>
        <taxon>Alphaproteobacteria</taxon>
        <taxon>Rhodospirillales</taxon>
        <taxon>Stellaceae</taxon>
        <taxon>Stella</taxon>
    </lineage>
</organism>
<protein>
    <recommendedName>
        <fullName evidence="3">Nucleotidyltransferase-like protein</fullName>
    </recommendedName>
</protein>
<evidence type="ECO:0000313" key="1">
    <source>
        <dbReference type="EMBL" id="ROQ00088.1"/>
    </source>
</evidence>
<dbReference type="PANTHER" id="PTHR39166">
    <property type="entry name" value="BLL1166 PROTEIN"/>
    <property type="match status" value="1"/>
</dbReference>
<sequence length="209" mass="22477">MSGCGLAALEAALAPAPWFRELWPSLPGLGLPHATVVAGAIAQTVWNHRTGRAPGHGMADIDIVYFDPDDLSAQAEKVAEARLTRLFAALPVRLDVKNQARVHLWYEARFGRAIQPYRSVDDAIATYPTTATAIGIRPDGAGGIACCAPFGTDDLFALVVRSNYRLVSQAVYEAKAERWRAMWPELRIVPWGSSGPNRASADSGAAILP</sequence>
<evidence type="ECO:0008006" key="3">
    <source>
        <dbReference type="Google" id="ProtNLM"/>
    </source>
</evidence>
<name>A0A3N1M8T2_9PROT</name>
<dbReference type="AlphaFoldDB" id="A0A3N1M8T2"/>
<dbReference type="InterPro" id="IPR009267">
    <property type="entry name" value="NTP_transf_6"/>
</dbReference>
<dbReference type="PANTHER" id="PTHR39166:SF1">
    <property type="entry name" value="BLL1166 PROTEIN"/>
    <property type="match status" value="1"/>
</dbReference>
<evidence type="ECO:0000313" key="2">
    <source>
        <dbReference type="Proteomes" id="UP000278222"/>
    </source>
</evidence>
<dbReference type="RefSeq" id="WP_123689406.1">
    <property type="nucleotide sequence ID" value="NZ_AP019700.1"/>
</dbReference>
<proteinExistence type="predicted"/>
<keyword evidence="2" id="KW-1185">Reference proteome</keyword>
<reference evidence="1 2" key="1">
    <citation type="submission" date="2018-11" db="EMBL/GenBank/DDBJ databases">
        <title>Genomic Encyclopedia of Type Strains, Phase IV (KMG-IV): sequencing the most valuable type-strain genomes for metagenomic binning, comparative biology and taxonomic classification.</title>
        <authorList>
            <person name="Goeker M."/>
        </authorList>
    </citation>
    <scope>NUCLEOTIDE SEQUENCE [LARGE SCALE GENOMIC DNA]</scope>
    <source>
        <strain evidence="1 2">DSM 5900</strain>
    </source>
</reference>
<accession>A0A3N1M8T2</accession>
<dbReference type="EMBL" id="RJKX01000013">
    <property type="protein sequence ID" value="ROQ00088.1"/>
    <property type="molecule type" value="Genomic_DNA"/>
</dbReference>